<keyword evidence="2" id="KW-1015">Disulfide bond</keyword>
<evidence type="ECO:0000259" key="5">
    <source>
        <dbReference type="PROSITE" id="PS50093"/>
    </source>
</evidence>
<dbReference type="InterPro" id="IPR011042">
    <property type="entry name" value="6-blade_b-propeller_TolB-like"/>
</dbReference>
<dbReference type="Gene3D" id="2.60.120.200">
    <property type="match status" value="2"/>
</dbReference>
<dbReference type="Proteomes" id="UP000587527">
    <property type="component" value="Unassembled WGS sequence"/>
</dbReference>
<gene>
    <name evidence="7" type="ORF">F4553_002162</name>
</gene>
<dbReference type="InterPro" id="IPR003961">
    <property type="entry name" value="FN3_dom"/>
</dbReference>
<dbReference type="RefSeq" id="WP_184834970.1">
    <property type="nucleotide sequence ID" value="NZ_JACHMN010000002.1"/>
</dbReference>
<dbReference type="InterPro" id="IPR000601">
    <property type="entry name" value="PKD_dom"/>
</dbReference>
<feature type="domain" description="Fibronectin type-III" evidence="6">
    <location>
        <begin position="1208"/>
        <end position="1302"/>
    </location>
</feature>
<reference evidence="7 8" key="1">
    <citation type="submission" date="2020-08" db="EMBL/GenBank/DDBJ databases">
        <title>Sequencing the genomes of 1000 actinobacteria strains.</title>
        <authorList>
            <person name="Klenk H.-P."/>
        </authorList>
    </citation>
    <scope>NUCLEOTIDE SEQUENCE [LARGE SCALE GENOMIC DNA]</scope>
    <source>
        <strain evidence="7 8">DSM 45362</strain>
    </source>
</reference>
<dbReference type="SUPFAM" id="SSF49899">
    <property type="entry name" value="Concanavalin A-like lectins/glucanases"/>
    <property type="match status" value="2"/>
</dbReference>
<dbReference type="CDD" id="cd00063">
    <property type="entry name" value="FN3"/>
    <property type="match status" value="5"/>
</dbReference>
<dbReference type="PROSITE" id="PS50853">
    <property type="entry name" value="FN3"/>
    <property type="match status" value="5"/>
</dbReference>
<dbReference type="SMART" id="SM00060">
    <property type="entry name" value="FN3"/>
    <property type="match status" value="5"/>
</dbReference>
<dbReference type="SMART" id="SM00089">
    <property type="entry name" value="PKD"/>
    <property type="match status" value="2"/>
</dbReference>
<feature type="domain" description="PKD" evidence="5">
    <location>
        <begin position="405"/>
        <end position="488"/>
    </location>
</feature>
<comment type="caution">
    <text evidence="7">The sequence shown here is derived from an EMBL/GenBank/DDBJ whole genome shotgun (WGS) entry which is preliminary data.</text>
</comment>
<evidence type="ECO:0000313" key="8">
    <source>
        <dbReference type="Proteomes" id="UP000587527"/>
    </source>
</evidence>
<dbReference type="InterPro" id="IPR006558">
    <property type="entry name" value="LamG-like"/>
</dbReference>
<dbReference type="InterPro" id="IPR036116">
    <property type="entry name" value="FN3_sf"/>
</dbReference>
<dbReference type="InterPro" id="IPR013783">
    <property type="entry name" value="Ig-like_fold"/>
</dbReference>
<evidence type="ECO:0000259" key="6">
    <source>
        <dbReference type="PROSITE" id="PS50853"/>
    </source>
</evidence>
<evidence type="ECO:0000256" key="2">
    <source>
        <dbReference type="ARBA" id="ARBA00023157"/>
    </source>
</evidence>
<accession>A0A841BPA6</accession>
<dbReference type="Pfam" id="PF07995">
    <property type="entry name" value="GSDH"/>
    <property type="match status" value="1"/>
</dbReference>
<dbReference type="Gene3D" id="2.120.10.30">
    <property type="entry name" value="TolB, C-terminal domain"/>
    <property type="match status" value="1"/>
</dbReference>
<keyword evidence="4" id="KW-0119">Carbohydrate metabolism</keyword>
<evidence type="ECO:0000256" key="3">
    <source>
        <dbReference type="ARBA" id="ARBA00023295"/>
    </source>
</evidence>
<keyword evidence="4" id="KW-0624">Polysaccharide degradation</keyword>
<dbReference type="GO" id="GO:0016798">
    <property type="term" value="F:hydrolase activity, acting on glycosyl bonds"/>
    <property type="evidence" value="ECO:0007669"/>
    <property type="project" value="UniProtKB-KW"/>
</dbReference>
<feature type="domain" description="Fibronectin type-III" evidence="6">
    <location>
        <begin position="1011"/>
        <end position="1104"/>
    </location>
</feature>
<dbReference type="InterPro" id="IPR012938">
    <property type="entry name" value="Glc/Sorbosone_DH"/>
</dbReference>
<dbReference type="GO" id="GO:0000272">
    <property type="term" value="P:polysaccharide catabolic process"/>
    <property type="evidence" value="ECO:0007669"/>
    <property type="project" value="UniProtKB-KW"/>
</dbReference>
<dbReference type="CDD" id="cd00146">
    <property type="entry name" value="PKD"/>
    <property type="match status" value="1"/>
</dbReference>
<dbReference type="Pfam" id="PF13385">
    <property type="entry name" value="Laminin_G_3"/>
    <property type="match status" value="2"/>
</dbReference>
<dbReference type="PANTHER" id="PTHR19328:SF13">
    <property type="entry name" value="HIPL1 PROTEIN"/>
    <property type="match status" value="1"/>
</dbReference>
<feature type="domain" description="Fibronectin type-III" evidence="6">
    <location>
        <begin position="908"/>
        <end position="1003"/>
    </location>
</feature>
<dbReference type="SMART" id="SM00560">
    <property type="entry name" value="LamGL"/>
    <property type="match status" value="2"/>
</dbReference>
<dbReference type="Gene3D" id="2.60.40.10">
    <property type="entry name" value="Immunoglobulins"/>
    <property type="match status" value="7"/>
</dbReference>
<dbReference type="InterPro" id="IPR013320">
    <property type="entry name" value="ConA-like_dom_sf"/>
</dbReference>
<dbReference type="InterPro" id="IPR011041">
    <property type="entry name" value="Quinoprot_gluc/sorb_DH_b-prop"/>
</dbReference>
<keyword evidence="3" id="KW-0326">Glycosidase</keyword>
<dbReference type="SUPFAM" id="SSF50952">
    <property type="entry name" value="Soluble quinoprotein glucose dehydrogenase"/>
    <property type="match status" value="1"/>
</dbReference>
<protein>
    <submittedName>
        <fullName evidence="7">Glucose/arabinose dehydrogenase/fibronectin type 3 domain-containing protein</fullName>
    </submittedName>
</protein>
<dbReference type="InterPro" id="IPR022409">
    <property type="entry name" value="PKD/Chitinase_dom"/>
</dbReference>
<dbReference type="Pfam" id="PF18911">
    <property type="entry name" value="PKD_4"/>
    <property type="match status" value="1"/>
</dbReference>
<keyword evidence="8" id="KW-1185">Reference proteome</keyword>
<name>A0A841BPA6_9ACTN</name>
<organism evidence="7 8">
    <name type="scientific">Allocatelliglobosispora scoriae</name>
    <dbReference type="NCBI Taxonomy" id="643052"/>
    <lineage>
        <taxon>Bacteria</taxon>
        <taxon>Bacillati</taxon>
        <taxon>Actinomycetota</taxon>
        <taxon>Actinomycetes</taxon>
        <taxon>Micromonosporales</taxon>
        <taxon>Micromonosporaceae</taxon>
        <taxon>Allocatelliglobosispora</taxon>
    </lineage>
</organism>
<proteinExistence type="predicted"/>
<dbReference type="PANTHER" id="PTHR19328">
    <property type="entry name" value="HEDGEHOG-INTERACTING PROTEIN"/>
    <property type="match status" value="1"/>
</dbReference>
<feature type="domain" description="Fibronectin type-III" evidence="6">
    <location>
        <begin position="597"/>
        <end position="691"/>
    </location>
</feature>
<evidence type="ECO:0000313" key="7">
    <source>
        <dbReference type="EMBL" id="MBB5868783.1"/>
    </source>
</evidence>
<evidence type="ECO:0000256" key="4">
    <source>
        <dbReference type="ARBA" id="ARBA00023326"/>
    </source>
</evidence>
<feature type="domain" description="Fibronectin type-III" evidence="6">
    <location>
        <begin position="1111"/>
        <end position="1203"/>
    </location>
</feature>
<dbReference type="EMBL" id="JACHMN010000002">
    <property type="protein sequence ID" value="MBB5868783.1"/>
    <property type="molecule type" value="Genomic_DNA"/>
</dbReference>
<keyword evidence="1" id="KW-0732">Signal</keyword>
<dbReference type="PROSITE" id="PS50093">
    <property type="entry name" value="PKD"/>
    <property type="match status" value="1"/>
</dbReference>
<sequence>MLSIGSVFTSAKPALADTFSDPSFTTEVVATVAPYTLVGLEYAPDGRLFVWQKNGIVRVIKNGVLLPTPFINLSSKVNTYDDRGFWGLTFDPDFLTNGYIYMSYVYENTAETNDSSPRTSRLTRVTANPANPDVALPGSEIILLGSVSTAPCSSNPVGSDCIPADGPAHTIGEILFAPDGKMLVGNGDGSSAAFADPAALQAQNLDSYSGKILRLNKDGSAPTDNPFYNGSNSIRSKVWLYGVRNPFRFSLQPVTGDIWFGDVGWNTWEEIDRGVRGGNYGWPCYEGAGTVSAYASKPACTSLVASTVKAPYNTYNHSIGTAAIGGPFYTATVYPTQYRGNYFYADYSGNYIKRITFDASGNPTGIQPFATNVEAPVSITLGPDGQLYYLSFTTGEIRRIRYNGPSAAATATPTAGYSPLTVAFSSAGSVNPGGGALTYLWDFGDGATSTAANPSHTYTAPGIASFNAVLTVTNAGGASSTSTVKVTVGSGPPVPVISAPATGLAVQPGDTVSFQGSAGDPEDGTLAPASLSWTVLLHHNTHVHTFVGGSGTSGSFVAEDHGPVGTFSYEIILTATDSSGLKTSTSVNVAVGSDTIAPSVPASLTATPSGLNMGVGWAASTDNSAVAGYRVQRCQGSGCSTFAQVGAPDTTSFIDTGLAPLTTYSYRVAAVDATGNVSAYSAAVTATTGADARPPGLVAGYAFDAGSGTTAADISGNGNTGTITGATWATGKYGGALSFNGTSDVVRVPTSASLNVGAAMTLAAWIQPTAAQSGWKTIMQRETDAYFLNASNSTGALFPSGGATVGSSTQWLSGSTASPVGAWTHVALTYDGSLLRLYVNGVQVNSKAATGAVQSSSSPLWIGGNNPYGEYFRGLIDEAEVYNRALTVAEIQTVMTDPLLPPVADTTAPSTPTGLTATSGGGSQINLAWTASTDNVGVSGYQIERCTGASCSNFAQVGTASSASFGDTGLAATTSYTYRVRAVDASSNLSGYSATATAATTATADTTAPTAPGGITATPVGTTQIDLSWVAATDNVGVTGYRIERCSGASCTTFAQVGTTTTATAFSNTGLTAATTYRFRVRAVDAAGNLGAYSAIVSKATGATDTTKPSTPAGLTVSSTTPSQVGLSWTAATDNVGVTGYRVERCQGASCTTYAEIAAPTVTSFTDTGLTASTAYRYRVRAVDAAGNLSSYSSVVTATTTATPDMTAPTTPSGLTATPSGQQVALAWTASTDAVGVTGYRVERCQGDGCSAFIQVAAPTGTSFTDPGLTASTSYSYRVRATDAAGNLSLYSGTATAVTGAGSGLPSGLVAAYGFNAGSGTTAIDSSGNGNTGTITGATWGTGKYGGALNFNGTNAIVGVPSAASLNVGAAMTLAAWIQPTAAQSGWKTIMQREADSYFLNASNSAGPLFPSGGGTFGTNTQWVSGSAASPLNSWTHVALTYDGTTLRLYVNGAQVATKSVSGAVQSSTSPLSIGGNNPYGEYFKGLIDEAQVYNRALTAAEVTTAMNTAIS</sequence>
<evidence type="ECO:0000256" key="1">
    <source>
        <dbReference type="ARBA" id="ARBA00022729"/>
    </source>
</evidence>
<dbReference type="SUPFAM" id="SSF49265">
    <property type="entry name" value="Fibronectin type III"/>
    <property type="match status" value="3"/>
</dbReference>
<dbReference type="InterPro" id="IPR035986">
    <property type="entry name" value="PKD_dom_sf"/>
</dbReference>
<dbReference type="SUPFAM" id="SSF49299">
    <property type="entry name" value="PKD domain"/>
    <property type="match status" value="1"/>
</dbReference>
<keyword evidence="3" id="KW-0378">Hydrolase</keyword>
<dbReference type="Pfam" id="PF00041">
    <property type="entry name" value="fn3"/>
    <property type="match status" value="5"/>
</dbReference>